<keyword evidence="4 7" id="KW-1133">Transmembrane helix</keyword>
<keyword evidence="2" id="KW-1003">Cell membrane</keyword>
<dbReference type="PANTHER" id="PTHR33885">
    <property type="entry name" value="PHAGE SHOCK PROTEIN C"/>
    <property type="match status" value="1"/>
</dbReference>
<name>A0A011V0A8_RUMAL</name>
<evidence type="ECO:0000256" key="6">
    <source>
        <dbReference type="SAM" id="MobiDB-lite"/>
    </source>
</evidence>
<keyword evidence="3 7" id="KW-0812">Transmembrane</keyword>
<evidence type="ECO:0000259" key="8">
    <source>
        <dbReference type="Pfam" id="PF04024"/>
    </source>
</evidence>
<accession>A0A011V0A8</accession>
<evidence type="ECO:0000256" key="1">
    <source>
        <dbReference type="ARBA" id="ARBA00004162"/>
    </source>
</evidence>
<dbReference type="AlphaFoldDB" id="A0A011V0A8"/>
<dbReference type="EMBL" id="JEOB01000003">
    <property type="protein sequence ID" value="EXM38882.1"/>
    <property type="molecule type" value="Genomic_DNA"/>
</dbReference>
<reference evidence="9 10" key="1">
    <citation type="submission" date="2013-06" db="EMBL/GenBank/DDBJ databases">
        <title>Rumen cellulosomics: divergent fiber-degrading strategies revealed by comparative genome-wide analysis of six Ruminococcal strains.</title>
        <authorList>
            <person name="Dassa B."/>
            <person name="Borovok I."/>
            <person name="Lamed R."/>
            <person name="Flint H."/>
            <person name="Yeoman C.J."/>
            <person name="White B."/>
            <person name="Bayer E.A."/>
        </authorList>
    </citation>
    <scope>NUCLEOTIDE SEQUENCE [LARGE SCALE GENOMIC DNA]</scope>
    <source>
        <strain evidence="9 10">SY3</strain>
    </source>
</reference>
<comment type="caution">
    <text evidence="9">The sequence shown here is derived from an EMBL/GenBank/DDBJ whole genome shotgun (WGS) entry which is preliminary data.</text>
</comment>
<evidence type="ECO:0000256" key="5">
    <source>
        <dbReference type="ARBA" id="ARBA00023136"/>
    </source>
</evidence>
<gene>
    <name evidence="9" type="ORF">RASY3_11125</name>
</gene>
<proteinExistence type="predicted"/>
<evidence type="ECO:0000256" key="7">
    <source>
        <dbReference type="SAM" id="Phobius"/>
    </source>
</evidence>
<dbReference type="RefSeq" id="WP_080691375.1">
    <property type="nucleotide sequence ID" value="NZ_JEOB01000003.1"/>
</dbReference>
<evidence type="ECO:0000313" key="9">
    <source>
        <dbReference type="EMBL" id="EXM38882.1"/>
    </source>
</evidence>
<feature type="domain" description="Phage shock protein PspC N-terminal" evidence="8">
    <location>
        <begin position="5"/>
        <end position="60"/>
    </location>
</feature>
<dbReference type="PANTHER" id="PTHR33885:SF3">
    <property type="entry name" value="PHAGE SHOCK PROTEIN C"/>
    <property type="match status" value="1"/>
</dbReference>
<comment type="subcellular location">
    <subcellularLocation>
        <location evidence="1">Cell membrane</location>
        <topology evidence="1">Single-pass membrane protein</topology>
    </subcellularLocation>
</comment>
<feature type="region of interest" description="Disordered" evidence="6">
    <location>
        <begin position="76"/>
        <end position="96"/>
    </location>
</feature>
<organism evidence="9 10">
    <name type="scientific">Ruminococcus albus SY3</name>
    <dbReference type="NCBI Taxonomy" id="1341156"/>
    <lineage>
        <taxon>Bacteria</taxon>
        <taxon>Bacillati</taxon>
        <taxon>Bacillota</taxon>
        <taxon>Clostridia</taxon>
        <taxon>Eubacteriales</taxon>
        <taxon>Oscillospiraceae</taxon>
        <taxon>Ruminococcus</taxon>
    </lineage>
</organism>
<evidence type="ECO:0000256" key="2">
    <source>
        <dbReference type="ARBA" id="ARBA00022475"/>
    </source>
</evidence>
<dbReference type="InterPro" id="IPR052027">
    <property type="entry name" value="PspC"/>
</dbReference>
<dbReference type="GO" id="GO:0005886">
    <property type="term" value="C:plasma membrane"/>
    <property type="evidence" value="ECO:0007669"/>
    <property type="project" value="UniProtKB-SubCell"/>
</dbReference>
<keyword evidence="5 7" id="KW-0472">Membrane</keyword>
<evidence type="ECO:0000313" key="10">
    <source>
        <dbReference type="Proteomes" id="UP000021369"/>
    </source>
</evidence>
<evidence type="ECO:0000256" key="3">
    <source>
        <dbReference type="ARBA" id="ARBA00022692"/>
    </source>
</evidence>
<dbReference type="Proteomes" id="UP000021369">
    <property type="component" value="Unassembled WGS sequence"/>
</dbReference>
<evidence type="ECO:0000256" key="4">
    <source>
        <dbReference type="ARBA" id="ARBA00022989"/>
    </source>
</evidence>
<dbReference type="Pfam" id="PF04024">
    <property type="entry name" value="PspC"/>
    <property type="match status" value="1"/>
</dbReference>
<feature type="transmembrane region" description="Helical" evidence="7">
    <location>
        <begin position="35"/>
        <end position="58"/>
    </location>
</feature>
<protein>
    <submittedName>
        <fullName evidence="9">Phage-shock protein</fullName>
    </submittedName>
</protein>
<dbReference type="OrthoDB" id="9815286at2"/>
<sequence>MNGNKLYRVRNGSMIAGVCSGLGAYLGLDPNIIRIICVAGCCVGGLPIIAYIIAAIFLPEVPDAVSAMGQAPQQNYSPVVDITPDNTNNTTDKDIL</sequence>
<dbReference type="PATRIC" id="fig|1341156.4.peg.2169"/>
<dbReference type="InterPro" id="IPR007168">
    <property type="entry name" value="Phageshock_PspC_N"/>
</dbReference>
<keyword evidence="10" id="KW-1185">Reference proteome</keyword>